<gene>
    <name evidence="13" type="ORF">C8N24_4476</name>
</gene>
<dbReference type="Gene3D" id="2.40.50.140">
    <property type="entry name" value="Nucleic acid-binding proteins"/>
    <property type="match status" value="1"/>
</dbReference>
<feature type="compositionally biased region" description="Basic and acidic residues" evidence="11">
    <location>
        <begin position="603"/>
        <end position="613"/>
    </location>
</feature>
<keyword evidence="5" id="KW-0479">Metal-binding</keyword>
<dbReference type="PANTHER" id="PTHR30001:SF1">
    <property type="entry name" value="RIBONUCLEASE E_G-LIKE PROTEIN, CHLOROPLASTIC"/>
    <property type="match status" value="1"/>
</dbReference>
<sequence>MKKQVLVTVDRGETRVAMLEASGDPGAPTKSSRGRGGRKRRPNAVPDGYRVAEIYFERRGGRSIVGNIYKGRVDNVLAGLEAAFVDIGLDKNGFLHVDEIVLPGVEQAKRGRGSGPRITDLLKPGQEITVQVVKDPLKTKGARLSMELTIAGRYMVYAPTGEGVGVSRRLEDKERDRLRKEAKQLNLDGGGAIIRTAAHGATRADFERELQYLFKLNEVLEKRVKETTAPALVFQEADLSVRVVRDIFSEHFERAVVDDELAHHRLVSFFTRTAPELVDRVELYDGEDPLFEAYGVDPVINGMLERRVDLPSGGYLIIDYAEALTVIDVNTGSFTGKGKSARLEDTITQTNLEAAEEAVRQLRLRDIGGIIVIDFIDMARSRNRDAVLKVLRKSLDEDRTKTFVVEISPLGLVEMTRQNVTDGVREIMTNTCAVCHGEGVVKSAETIAIEFSRHIRHMVKDAGPDGPEAYLLRINPKVTAFFIADGARELHALEEETGRFFHFEGSDGLPLDHFAVTMEGTRSEIEEHAVPFRAGEEVHVHLVEPHMYNEDDAVAKVDGYLIDVVNGVHFVGEKKMVRIEEAGRTIARAVLVGADAEVAEEAAKERESAREKAQAAARRTAAAKKSAAKRRPREDEQAAIATATLTDESPTEAGTAPAAEDDADATPRKRRRRGGRGRGRGRKTAEATETTTEDVVAEDGATDEDAPRSRSRRRRGGAEADVDAVAGEGTPQDGSAAEAEDDAPRGRSRRRRGAAVDADVDAPSADESVEDEAPRGRTRSRRGADAAAAQAADEAVAAGEVVEDEAPRARSRRRRGAVDPEAAAEAVTAGEVVEDEAPRARSRRRRGADDGDAAATQAADDAVAAGEVAEDDAPRPRSRRRRGAVDPEAAAEAVAAGEVVEDAPKPRARRRRAAEDAPVEAVAADEAVEPAPKPRARRRKPAAETAPGEAVEAVVEDEPVAKPRARRRAAAVADEAAVDGTPKPKGRARKRPAPEAVAAAAEAAVGIGDEDPAPKPKGRARKRPAALEMTEASASPSFEEDGDGDALSSSPRRRGRSDGRRRSRAQAQADAEVSD</sequence>
<dbReference type="PROSITE" id="PS50126">
    <property type="entry name" value="S1"/>
    <property type="match status" value="1"/>
</dbReference>
<comment type="cofactor">
    <cofactor evidence="1">
        <name>Mg(2+)</name>
        <dbReference type="ChEBI" id="CHEBI:18420"/>
    </cofactor>
</comment>
<evidence type="ECO:0000259" key="12">
    <source>
        <dbReference type="PROSITE" id="PS50126"/>
    </source>
</evidence>
<comment type="caution">
    <text evidence="13">The sequence shown here is derived from an EMBL/GenBank/DDBJ whole genome shotgun (WGS) entry which is preliminary data.</text>
</comment>
<feature type="compositionally biased region" description="Acidic residues" evidence="11">
    <location>
        <begin position="691"/>
        <end position="704"/>
    </location>
</feature>
<evidence type="ECO:0000256" key="3">
    <source>
        <dbReference type="ARBA" id="ARBA00022519"/>
    </source>
</evidence>
<reference evidence="13 14" key="1">
    <citation type="submission" date="2018-10" db="EMBL/GenBank/DDBJ databases">
        <title>Genomic Encyclopedia of Archaeal and Bacterial Type Strains, Phase II (KMG-II): from individual species to whole genera.</title>
        <authorList>
            <person name="Goeker M."/>
        </authorList>
    </citation>
    <scope>NUCLEOTIDE SEQUENCE [LARGE SCALE GENOMIC DNA]</scope>
    <source>
        <strain evidence="13 14">DSM 14954</strain>
    </source>
</reference>
<evidence type="ECO:0000313" key="13">
    <source>
        <dbReference type="EMBL" id="RKQ86464.1"/>
    </source>
</evidence>
<dbReference type="InterPro" id="IPR019307">
    <property type="entry name" value="RNA-bd_AU-1/RNase_E/G"/>
</dbReference>
<dbReference type="GO" id="GO:0005737">
    <property type="term" value="C:cytoplasm"/>
    <property type="evidence" value="ECO:0007669"/>
    <property type="project" value="TreeGrafter"/>
</dbReference>
<feature type="compositionally biased region" description="Low complexity" evidence="11">
    <location>
        <begin position="614"/>
        <end position="625"/>
    </location>
</feature>
<keyword evidence="4" id="KW-0540">Nuclease</keyword>
<dbReference type="CDD" id="cd04453">
    <property type="entry name" value="S1_RNase_E"/>
    <property type="match status" value="1"/>
</dbReference>
<dbReference type="GO" id="GO:0016787">
    <property type="term" value="F:hydrolase activity"/>
    <property type="evidence" value="ECO:0007669"/>
    <property type="project" value="UniProtKB-KW"/>
</dbReference>
<dbReference type="Gene3D" id="3.40.1260.20">
    <property type="entry name" value="Ribonuclease E, catalytic domain"/>
    <property type="match status" value="1"/>
</dbReference>
<dbReference type="SMART" id="SM00316">
    <property type="entry name" value="S1"/>
    <property type="match status" value="1"/>
</dbReference>
<feature type="region of interest" description="Disordered" evidence="11">
    <location>
        <begin position="20"/>
        <end position="45"/>
    </location>
</feature>
<keyword evidence="2" id="KW-1003">Cell membrane</keyword>
<feature type="compositionally biased region" description="Low complexity" evidence="11">
    <location>
        <begin position="970"/>
        <end position="979"/>
    </location>
</feature>
<dbReference type="GO" id="GO:0003723">
    <property type="term" value="F:RNA binding"/>
    <property type="evidence" value="ECO:0007669"/>
    <property type="project" value="UniProtKB-KW"/>
</dbReference>
<evidence type="ECO:0000256" key="10">
    <source>
        <dbReference type="ARBA" id="ARBA00023136"/>
    </source>
</evidence>
<evidence type="ECO:0000256" key="8">
    <source>
        <dbReference type="ARBA" id="ARBA00022842"/>
    </source>
</evidence>
<proteinExistence type="predicted"/>
<dbReference type="GO" id="GO:0004540">
    <property type="term" value="F:RNA nuclease activity"/>
    <property type="evidence" value="ECO:0007669"/>
    <property type="project" value="InterPro"/>
</dbReference>
<feature type="compositionally biased region" description="Low complexity" evidence="11">
    <location>
        <begin position="819"/>
        <end position="831"/>
    </location>
</feature>
<evidence type="ECO:0000256" key="9">
    <source>
        <dbReference type="ARBA" id="ARBA00022884"/>
    </source>
</evidence>
<keyword evidence="9" id="KW-0694">RNA-binding</keyword>
<dbReference type="InterPro" id="IPR004659">
    <property type="entry name" value="RNase_E/G"/>
</dbReference>
<evidence type="ECO:0000256" key="1">
    <source>
        <dbReference type="ARBA" id="ARBA00001946"/>
    </source>
</evidence>
<evidence type="ECO:0000256" key="4">
    <source>
        <dbReference type="ARBA" id="ARBA00022722"/>
    </source>
</evidence>
<feature type="compositionally biased region" description="Low complexity" evidence="11">
    <location>
        <begin position="886"/>
        <end position="898"/>
    </location>
</feature>
<dbReference type="Pfam" id="PF10150">
    <property type="entry name" value="RNase_E_G"/>
    <property type="match status" value="1"/>
</dbReference>
<dbReference type="Proteomes" id="UP000278962">
    <property type="component" value="Unassembled WGS sequence"/>
</dbReference>
<keyword evidence="3" id="KW-0997">Cell inner membrane</keyword>
<feature type="compositionally biased region" description="Low complexity" evidence="11">
    <location>
        <begin position="785"/>
        <end position="800"/>
    </location>
</feature>
<organism evidence="13 14">
    <name type="scientific">Solirubrobacter pauli</name>
    <dbReference type="NCBI Taxonomy" id="166793"/>
    <lineage>
        <taxon>Bacteria</taxon>
        <taxon>Bacillati</taxon>
        <taxon>Actinomycetota</taxon>
        <taxon>Thermoleophilia</taxon>
        <taxon>Solirubrobacterales</taxon>
        <taxon>Solirubrobacteraceae</taxon>
        <taxon>Solirubrobacter</taxon>
    </lineage>
</organism>
<feature type="compositionally biased region" description="Basic residues" evidence="11">
    <location>
        <begin position="32"/>
        <end position="42"/>
    </location>
</feature>
<keyword evidence="8" id="KW-0460">Magnesium</keyword>
<evidence type="ECO:0000256" key="7">
    <source>
        <dbReference type="ARBA" id="ARBA00022801"/>
    </source>
</evidence>
<keyword evidence="10" id="KW-0472">Membrane</keyword>
<feature type="compositionally biased region" description="Basic residues" evidence="11">
    <location>
        <begin position="1051"/>
        <end position="1064"/>
    </location>
</feature>
<evidence type="ECO:0000313" key="14">
    <source>
        <dbReference type="Proteomes" id="UP000278962"/>
    </source>
</evidence>
<dbReference type="InterPro" id="IPR012340">
    <property type="entry name" value="NA-bd_OB-fold"/>
</dbReference>
<dbReference type="RefSeq" id="WP_245971949.1">
    <property type="nucleotide sequence ID" value="NZ_RBIL01000002.1"/>
</dbReference>
<keyword evidence="6" id="KW-0255">Endonuclease</keyword>
<dbReference type="SUPFAM" id="SSF50249">
    <property type="entry name" value="Nucleic acid-binding proteins"/>
    <property type="match status" value="1"/>
</dbReference>
<dbReference type="InterPro" id="IPR003029">
    <property type="entry name" value="S1_domain"/>
</dbReference>
<accession>A0A660KZT6</accession>
<feature type="region of interest" description="Disordered" evidence="11">
    <location>
        <begin position="603"/>
        <end position="1075"/>
    </location>
</feature>
<evidence type="ECO:0000256" key="11">
    <source>
        <dbReference type="SAM" id="MobiDB-lite"/>
    </source>
</evidence>
<keyword evidence="14" id="KW-1185">Reference proteome</keyword>
<dbReference type="EMBL" id="RBIL01000002">
    <property type="protein sequence ID" value="RKQ86464.1"/>
    <property type="molecule type" value="Genomic_DNA"/>
</dbReference>
<evidence type="ECO:0000256" key="5">
    <source>
        <dbReference type="ARBA" id="ARBA00022723"/>
    </source>
</evidence>
<protein>
    <submittedName>
        <fullName evidence="13">Rne/Rng family ribonuclease</fullName>
    </submittedName>
</protein>
<feature type="domain" description="S1 motif" evidence="12">
    <location>
        <begin position="66"/>
        <end position="147"/>
    </location>
</feature>
<feature type="compositionally biased region" description="Low complexity" evidence="11">
    <location>
        <begin position="755"/>
        <end position="766"/>
    </location>
</feature>
<keyword evidence="7" id="KW-0378">Hydrolase</keyword>
<name>A0A660KZT6_9ACTN</name>
<dbReference type="AlphaFoldDB" id="A0A660KZT6"/>
<evidence type="ECO:0000256" key="6">
    <source>
        <dbReference type="ARBA" id="ARBA00022759"/>
    </source>
</evidence>
<feature type="compositionally biased region" description="Low complexity" evidence="11">
    <location>
        <begin position="1065"/>
        <end position="1075"/>
    </location>
</feature>
<feature type="compositionally biased region" description="Low complexity" evidence="11">
    <location>
        <begin position="853"/>
        <end position="867"/>
    </location>
</feature>
<feature type="compositionally biased region" description="Low complexity" evidence="11">
    <location>
        <begin position="943"/>
        <end position="953"/>
    </location>
</feature>
<feature type="compositionally biased region" description="Low complexity" evidence="11">
    <location>
        <begin position="994"/>
        <end position="1005"/>
    </location>
</feature>
<dbReference type="PANTHER" id="PTHR30001">
    <property type="entry name" value="RIBONUCLEASE"/>
    <property type="match status" value="1"/>
</dbReference>
<dbReference type="NCBIfam" id="TIGR00757">
    <property type="entry name" value="RNaseEG"/>
    <property type="match status" value="1"/>
</dbReference>
<feature type="compositionally biased region" description="Basic residues" evidence="11">
    <location>
        <begin position="668"/>
        <end position="682"/>
    </location>
</feature>
<dbReference type="GO" id="GO:0006364">
    <property type="term" value="P:rRNA processing"/>
    <property type="evidence" value="ECO:0007669"/>
    <property type="project" value="TreeGrafter"/>
</dbReference>
<evidence type="ECO:0000256" key="2">
    <source>
        <dbReference type="ARBA" id="ARBA00022475"/>
    </source>
</evidence>
<dbReference type="GO" id="GO:0046872">
    <property type="term" value="F:metal ion binding"/>
    <property type="evidence" value="ECO:0007669"/>
    <property type="project" value="UniProtKB-KW"/>
</dbReference>
<dbReference type="GO" id="GO:0004519">
    <property type="term" value="F:endonuclease activity"/>
    <property type="evidence" value="ECO:0007669"/>
    <property type="project" value="UniProtKB-KW"/>
</dbReference>